<organism evidence="1 2">
    <name type="scientific">Orbilia blumenaviensis</name>
    <dbReference type="NCBI Taxonomy" id="1796055"/>
    <lineage>
        <taxon>Eukaryota</taxon>
        <taxon>Fungi</taxon>
        <taxon>Dikarya</taxon>
        <taxon>Ascomycota</taxon>
        <taxon>Pezizomycotina</taxon>
        <taxon>Orbiliomycetes</taxon>
        <taxon>Orbiliales</taxon>
        <taxon>Orbiliaceae</taxon>
        <taxon>Orbilia</taxon>
    </lineage>
</organism>
<gene>
    <name evidence="1" type="ORF">TWF730_006902</name>
</gene>
<dbReference type="Proteomes" id="UP001373714">
    <property type="component" value="Unassembled WGS sequence"/>
</dbReference>
<dbReference type="EMBL" id="JAVHNS010000003">
    <property type="protein sequence ID" value="KAK6360780.1"/>
    <property type="molecule type" value="Genomic_DNA"/>
</dbReference>
<sequence length="55" mass="6370">MVKTFIRVNFQKFLATFCQDLKISTKTAKISKIPYKFLVVVICYSIATIKQPLKN</sequence>
<evidence type="ECO:0008006" key="3">
    <source>
        <dbReference type="Google" id="ProtNLM"/>
    </source>
</evidence>
<proteinExistence type="predicted"/>
<protein>
    <recommendedName>
        <fullName evidence="3">Transposase</fullName>
    </recommendedName>
</protein>
<accession>A0AAV9VFM3</accession>
<comment type="caution">
    <text evidence="1">The sequence shown here is derived from an EMBL/GenBank/DDBJ whole genome shotgun (WGS) entry which is preliminary data.</text>
</comment>
<reference evidence="1 2" key="1">
    <citation type="submission" date="2019-10" db="EMBL/GenBank/DDBJ databases">
        <authorList>
            <person name="Palmer J.M."/>
        </authorList>
    </citation>
    <scope>NUCLEOTIDE SEQUENCE [LARGE SCALE GENOMIC DNA]</scope>
    <source>
        <strain evidence="1 2">TWF730</strain>
    </source>
</reference>
<dbReference type="AlphaFoldDB" id="A0AAV9VFM3"/>
<evidence type="ECO:0000313" key="2">
    <source>
        <dbReference type="Proteomes" id="UP001373714"/>
    </source>
</evidence>
<keyword evidence="2" id="KW-1185">Reference proteome</keyword>
<name>A0AAV9VFM3_9PEZI</name>
<evidence type="ECO:0000313" key="1">
    <source>
        <dbReference type="EMBL" id="KAK6360780.1"/>
    </source>
</evidence>